<name>A0A9J6G0V4_HAELO</name>
<dbReference type="SUPFAM" id="SSF53187">
    <property type="entry name" value="Zn-dependent exopeptidases"/>
    <property type="match status" value="1"/>
</dbReference>
<dbReference type="Proteomes" id="UP000821853">
    <property type="component" value="Chromosome 2"/>
</dbReference>
<organism evidence="1 2">
    <name type="scientific">Haemaphysalis longicornis</name>
    <name type="common">Bush tick</name>
    <dbReference type="NCBI Taxonomy" id="44386"/>
    <lineage>
        <taxon>Eukaryota</taxon>
        <taxon>Metazoa</taxon>
        <taxon>Ecdysozoa</taxon>
        <taxon>Arthropoda</taxon>
        <taxon>Chelicerata</taxon>
        <taxon>Arachnida</taxon>
        <taxon>Acari</taxon>
        <taxon>Parasitiformes</taxon>
        <taxon>Ixodida</taxon>
        <taxon>Ixodoidea</taxon>
        <taxon>Ixodidae</taxon>
        <taxon>Haemaphysalinae</taxon>
        <taxon>Haemaphysalis</taxon>
    </lineage>
</organism>
<evidence type="ECO:0000313" key="1">
    <source>
        <dbReference type="EMBL" id="KAH9368028.1"/>
    </source>
</evidence>
<evidence type="ECO:0000313" key="2">
    <source>
        <dbReference type="Proteomes" id="UP000821853"/>
    </source>
</evidence>
<accession>A0A9J6G0V4</accession>
<dbReference type="VEuPathDB" id="VectorBase:HLOH_061991"/>
<comment type="caution">
    <text evidence="1">The sequence shown here is derived from an EMBL/GenBank/DDBJ whole genome shotgun (WGS) entry which is preliminary data.</text>
</comment>
<protein>
    <submittedName>
        <fullName evidence="1">Uncharacterized protein</fullName>
    </submittedName>
</protein>
<proteinExistence type="predicted"/>
<dbReference type="OrthoDB" id="6119954at2759"/>
<reference evidence="1 2" key="1">
    <citation type="journal article" date="2020" name="Cell">
        <title>Large-Scale Comparative Analyses of Tick Genomes Elucidate Their Genetic Diversity and Vector Capacities.</title>
        <authorList>
            <consortium name="Tick Genome and Microbiome Consortium (TIGMIC)"/>
            <person name="Jia N."/>
            <person name="Wang J."/>
            <person name="Shi W."/>
            <person name="Du L."/>
            <person name="Sun Y."/>
            <person name="Zhan W."/>
            <person name="Jiang J.F."/>
            <person name="Wang Q."/>
            <person name="Zhang B."/>
            <person name="Ji P."/>
            <person name="Bell-Sakyi L."/>
            <person name="Cui X.M."/>
            <person name="Yuan T.T."/>
            <person name="Jiang B.G."/>
            <person name="Yang W.F."/>
            <person name="Lam T.T."/>
            <person name="Chang Q.C."/>
            <person name="Ding S.J."/>
            <person name="Wang X.J."/>
            <person name="Zhu J.G."/>
            <person name="Ruan X.D."/>
            <person name="Zhao L."/>
            <person name="Wei J.T."/>
            <person name="Ye R.Z."/>
            <person name="Que T.C."/>
            <person name="Du C.H."/>
            <person name="Zhou Y.H."/>
            <person name="Cheng J.X."/>
            <person name="Dai P.F."/>
            <person name="Guo W.B."/>
            <person name="Han X.H."/>
            <person name="Huang E.J."/>
            <person name="Li L.F."/>
            <person name="Wei W."/>
            <person name="Gao Y.C."/>
            <person name="Liu J.Z."/>
            <person name="Shao H.Z."/>
            <person name="Wang X."/>
            <person name="Wang C.C."/>
            <person name="Yang T.C."/>
            <person name="Huo Q.B."/>
            <person name="Li W."/>
            <person name="Chen H.Y."/>
            <person name="Chen S.E."/>
            <person name="Zhou L.G."/>
            <person name="Ni X.B."/>
            <person name="Tian J.H."/>
            <person name="Sheng Y."/>
            <person name="Liu T."/>
            <person name="Pan Y.S."/>
            <person name="Xia L.Y."/>
            <person name="Li J."/>
            <person name="Zhao F."/>
            <person name="Cao W.C."/>
        </authorList>
    </citation>
    <scope>NUCLEOTIDE SEQUENCE [LARGE SCALE GENOMIC DNA]</scope>
    <source>
        <strain evidence="1">HaeL-2018</strain>
    </source>
</reference>
<sequence length="73" mass="7946">MGTPAEESEAGKAMLLRKGAFRDIDVAIMAHPGRQDCLRLAFTSSQKVCSPSTLNDFLLIKGAITRRNKGQLL</sequence>
<dbReference type="AlphaFoldDB" id="A0A9J6G0V4"/>
<dbReference type="EMBL" id="JABSTR010000004">
    <property type="protein sequence ID" value="KAH9368028.1"/>
    <property type="molecule type" value="Genomic_DNA"/>
</dbReference>
<gene>
    <name evidence="1" type="ORF">HPB48_022294</name>
</gene>
<keyword evidence="2" id="KW-1185">Reference proteome</keyword>
<dbReference type="Gene3D" id="3.40.630.10">
    <property type="entry name" value="Zn peptidases"/>
    <property type="match status" value="1"/>
</dbReference>